<evidence type="ECO:0000256" key="1">
    <source>
        <dbReference type="ARBA" id="ARBA00006484"/>
    </source>
</evidence>
<dbReference type="Pfam" id="PF00106">
    <property type="entry name" value="adh_short"/>
    <property type="match status" value="1"/>
</dbReference>
<dbReference type="OrthoDB" id="9786056at2"/>
<dbReference type="SUPFAM" id="SSF51735">
    <property type="entry name" value="NAD(P)-binding Rossmann-fold domains"/>
    <property type="match status" value="1"/>
</dbReference>
<dbReference type="AlphaFoldDB" id="A0A315ZZG4"/>
<dbReference type="PRINTS" id="PR00081">
    <property type="entry name" value="GDHRDH"/>
</dbReference>
<dbReference type="InterPro" id="IPR020904">
    <property type="entry name" value="Sc_DH/Rdtase_CS"/>
</dbReference>
<dbReference type="PANTHER" id="PTHR43976:SF16">
    <property type="entry name" value="SHORT-CHAIN DEHYDROGENASE_REDUCTASE FAMILY PROTEIN"/>
    <property type="match status" value="1"/>
</dbReference>
<dbReference type="InterPro" id="IPR036291">
    <property type="entry name" value="NAD(P)-bd_dom_sf"/>
</dbReference>
<comment type="similarity">
    <text evidence="1 3">Belongs to the short-chain dehydrogenases/reductases (SDR) family.</text>
</comment>
<dbReference type="PANTHER" id="PTHR43976">
    <property type="entry name" value="SHORT CHAIN DEHYDROGENASE"/>
    <property type="match status" value="1"/>
</dbReference>
<gene>
    <name evidence="4" type="ORF">BC781_102302</name>
</gene>
<evidence type="ECO:0000313" key="5">
    <source>
        <dbReference type="Proteomes" id="UP000245535"/>
    </source>
</evidence>
<dbReference type="PROSITE" id="PS00061">
    <property type="entry name" value="ADH_SHORT"/>
    <property type="match status" value="1"/>
</dbReference>
<dbReference type="EMBL" id="QGDO01000002">
    <property type="protein sequence ID" value="PWJ42757.1"/>
    <property type="molecule type" value="Genomic_DNA"/>
</dbReference>
<evidence type="ECO:0000313" key="4">
    <source>
        <dbReference type="EMBL" id="PWJ42757.1"/>
    </source>
</evidence>
<dbReference type="PRINTS" id="PR00080">
    <property type="entry name" value="SDRFAMILY"/>
</dbReference>
<keyword evidence="2" id="KW-0560">Oxidoreductase</keyword>
<dbReference type="InterPro" id="IPR002347">
    <property type="entry name" value="SDR_fam"/>
</dbReference>
<accession>A0A315ZZG4</accession>
<reference evidence="4 5" key="1">
    <citation type="submission" date="2018-03" db="EMBL/GenBank/DDBJ databases">
        <title>Genomic Encyclopedia of Archaeal and Bacterial Type Strains, Phase II (KMG-II): from individual species to whole genera.</title>
        <authorList>
            <person name="Goeker M."/>
        </authorList>
    </citation>
    <scope>NUCLEOTIDE SEQUENCE [LARGE SCALE GENOMIC DNA]</scope>
    <source>
        <strain evidence="4 5">DSM 28229</strain>
    </source>
</reference>
<sequence>MNTVLITGTSSGFGYLTTLELLQSGATVYASMRELEKKNKEKAKKLEQVAQSLNGVLYLIDMDVTDEKSIRNVKSKIEENGHTIDVLINNAGLGCKGIMESFTTQQHKNIFEVNYFGVINVTNVFLPHLRSNKGRIINISSLSGRISGAFNGPYAASKFALEAYTTSLRAELIPLGLQVGVVEPGIFNTEMQQKFQTGSNEAVLESYGPVVEFMKAQDAAFAQMMMAGIPGPEMVSQTIGQLVSAEVLPQRTVVDYLVKDFVEKLNKAEDDVNLEIQQFLQSLATQQEA</sequence>
<organism evidence="4 5">
    <name type="scientific">Sediminitomix flava</name>
    <dbReference type="NCBI Taxonomy" id="379075"/>
    <lineage>
        <taxon>Bacteria</taxon>
        <taxon>Pseudomonadati</taxon>
        <taxon>Bacteroidota</taxon>
        <taxon>Cytophagia</taxon>
        <taxon>Cytophagales</taxon>
        <taxon>Flammeovirgaceae</taxon>
        <taxon>Sediminitomix</taxon>
    </lineage>
</organism>
<dbReference type="Gene3D" id="3.40.50.720">
    <property type="entry name" value="NAD(P)-binding Rossmann-like Domain"/>
    <property type="match status" value="1"/>
</dbReference>
<dbReference type="GO" id="GO:0016491">
    <property type="term" value="F:oxidoreductase activity"/>
    <property type="evidence" value="ECO:0007669"/>
    <property type="project" value="UniProtKB-KW"/>
</dbReference>
<evidence type="ECO:0000256" key="2">
    <source>
        <dbReference type="ARBA" id="ARBA00023002"/>
    </source>
</evidence>
<dbReference type="Proteomes" id="UP000245535">
    <property type="component" value="Unassembled WGS sequence"/>
</dbReference>
<dbReference type="InterPro" id="IPR051911">
    <property type="entry name" value="SDR_oxidoreductase"/>
</dbReference>
<comment type="caution">
    <text evidence="4">The sequence shown here is derived from an EMBL/GenBank/DDBJ whole genome shotgun (WGS) entry which is preliminary data.</text>
</comment>
<proteinExistence type="inferred from homology"/>
<keyword evidence="5" id="KW-1185">Reference proteome</keyword>
<name>A0A315ZZG4_SEDFL</name>
<protein>
    <submittedName>
        <fullName evidence="4">NAD(P)-dependent dehydrogenase (Short-subunit alcohol dehydrogenase family)</fullName>
    </submittedName>
</protein>
<evidence type="ECO:0000256" key="3">
    <source>
        <dbReference type="RuleBase" id="RU000363"/>
    </source>
</evidence>
<dbReference type="RefSeq" id="WP_109616882.1">
    <property type="nucleotide sequence ID" value="NZ_QGDO01000002.1"/>
</dbReference>
<dbReference type="CDD" id="cd05374">
    <property type="entry name" value="17beta-HSD-like_SDR_c"/>
    <property type="match status" value="1"/>
</dbReference>